<evidence type="ECO:0000313" key="4">
    <source>
        <dbReference type="Proteomes" id="UP001500466"/>
    </source>
</evidence>
<organism evidence="3 4">
    <name type="scientific">Yinghuangia aomiensis</name>
    <dbReference type="NCBI Taxonomy" id="676205"/>
    <lineage>
        <taxon>Bacteria</taxon>
        <taxon>Bacillati</taxon>
        <taxon>Actinomycetota</taxon>
        <taxon>Actinomycetes</taxon>
        <taxon>Kitasatosporales</taxon>
        <taxon>Streptomycetaceae</taxon>
        <taxon>Yinghuangia</taxon>
    </lineage>
</organism>
<feature type="compositionally biased region" description="Basic and acidic residues" evidence="1">
    <location>
        <begin position="1"/>
        <end position="11"/>
    </location>
</feature>
<sequence>MNQSAHDHATAPDEAPFPAAAAWEADWIEPAEESLPAPGSRPAYLLRREFVLDGAPVRARVHATAHGIYELFVNGVRVGDDELTPEFTALAAASTSRPTTSPTS</sequence>
<feature type="compositionally biased region" description="Low complexity" evidence="1">
    <location>
        <begin position="12"/>
        <end position="21"/>
    </location>
</feature>
<dbReference type="InterPro" id="IPR016007">
    <property type="entry name" value="Alpha_rhamnosid"/>
</dbReference>
<dbReference type="PANTHER" id="PTHR33307">
    <property type="entry name" value="ALPHA-RHAMNOSIDASE (EUROFUNG)"/>
    <property type="match status" value="1"/>
</dbReference>
<feature type="region of interest" description="Disordered" evidence="1">
    <location>
        <begin position="1"/>
        <end position="21"/>
    </location>
</feature>
<dbReference type="PANTHER" id="PTHR33307:SF6">
    <property type="entry name" value="ALPHA-RHAMNOSIDASE (EUROFUNG)-RELATED"/>
    <property type="match status" value="1"/>
</dbReference>
<reference evidence="4" key="1">
    <citation type="journal article" date="2019" name="Int. J. Syst. Evol. Microbiol.">
        <title>The Global Catalogue of Microorganisms (GCM) 10K type strain sequencing project: providing services to taxonomists for standard genome sequencing and annotation.</title>
        <authorList>
            <consortium name="The Broad Institute Genomics Platform"/>
            <consortium name="The Broad Institute Genome Sequencing Center for Infectious Disease"/>
            <person name="Wu L."/>
            <person name="Ma J."/>
        </authorList>
    </citation>
    <scope>NUCLEOTIDE SEQUENCE [LARGE SCALE GENOMIC DNA]</scope>
    <source>
        <strain evidence="4">JCM 17986</strain>
    </source>
</reference>
<feature type="domain" description="Bacterial alpha-L-rhamnosidase N-terminal" evidence="2">
    <location>
        <begin position="56"/>
        <end position="91"/>
    </location>
</feature>
<proteinExistence type="predicted"/>
<dbReference type="InterPro" id="IPR013737">
    <property type="entry name" value="Bac_rhamnosid_N"/>
</dbReference>
<dbReference type="Gene3D" id="2.60.120.260">
    <property type="entry name" value="Galactose-binding domain-like"/>
    <property type="match status" value="1"/>
</dbReference>
<evidence type="ECO:0000313" key="3">
    <source>
        <dbReference type="EMBL" id="GAA4990868.1"/>
    </source>
</evidence>
<protein>
    <recommendedName>
        <fullName evidence="2">Bacterial alpha-L-rhamnosidase N-terminal domain-containing protein</fullName>
    </recommendedName>
</protein>
<evidence type="ECO:0000256" key="1">
    <source>
        <dbReference type="SAM" id="MobiDB-lite"/>
    </source>
</evidence>
<dbReference type="Proteomes" id="UP001500466">
    <property type="component" value="Unassembled WGS sequence"/>
</dbReference>
<comment type="caution">
    <text evidence="3">The sequence shown here is derived from an EMBL/GenBank/DDBJ whole genome shotgun (WGS) entry which is preliminary data.</text>
</comment>
<accession>A0ABP9I9B9</accession>
<dbReference type="Pfam" id="PF08531">
    <property type="entry name" value="Bac_rhamnosid_N"/>
    <property type="match status" value="1"/>
</dbReference>
<evidence type="ECO:0000259" key="2">
    <source>
        <dbReference type="Pfam" id="PF08531"/>
    </source>
</evidence>
<name>A0ABP9I9B9_9ACTN</name>
<gene>
    <name evidence="3" type="ORF">GCM10023205_73270</name>
</gene>
<keyword evidence="4" id="KW-1185">Reference proteome</keyword>
<dbReference type="EMBL" id="BAABHS010000041">
    <property type="protein sequence ID" value="GAA4990868.1"/>
    <property type="molecule type" value="Genomic_DNA"/>
</dbReference>